<comment type="caution">
    <text evidence="2">The sequence shown here is derived from an EMBL/GenBank/DDBJ whole genome shotgun (WGS) entry which is preliminary data.</text>
</comment>
<dbReference type="Gene3D" id="1.10.510.10">
    <property type="entry name" value="Transferase(Phosphotransferase) domain 1"/>
    <property type="match status" value="1"/>
</dbReference>
<dbReference type="SUPFAM" id="SSF56112">
    <property type="entry name" value="Protein kinase-like (PK-like)"/>
    <property type="match status" value="1"/>
</dbReference>
<evidence type="ECO:0000313" key="3">
    <source>
        <dbReference type="Proteomes" id="UP000775213"/>
    </source>
</evidence>
<evidence type="ECO:0000313" key="2">
    <source>
        <dbReference type="EMBL" id="KAH0455130.1"/>
    </source>
</evidence>
<accession>A0AAV7FZC7</accession>
<name>A0AAV7FZC7_DENCH</name>
<dbReference type="Pfam" id="PF07714">
    <property type="entry name" value="PK_Tyr_Ser-Thr"/>
    <property type="match status" value="1"/>
</dbReference>
<dbReference type="InterPro" id="IPR011009">
    <property type="entry name" value="Kinase-like_dom_sf"/>
</dbReference>
<gene>
    <name evidence="2" type="ORF">IEQ34_017054</name>
</gene>
<dbReference type="EMBL" id="JAGFBR010000015">
    <property type="protein sequence ID" value="KAH0455130.1"/>
    <property type="molecule type" value="Genomic_DNA"/>
</dbReference>
<evidence type="ECO:0000259" key="1">
    <source>
        <dbReference type="Pfam" id="PF07714"/>
    </source>
</evidence>
<organism evidence="2 3">
    <name type="scientific">Dendrobium chrysotoxum</name>
    <name type="common">Orchid</name>
    <dbReference type="NCBI Taxonomy" id="161865"/>
    <lineage>
        <taxon>Eukaryota</taxon>
        <taxon>Viridiplantae</taxon>
        <taxon>Streptophyta</taxon>
        <taxon>Embryophyta</taxon>
        <taxon>Tracheophyta</taxon>
        <taxon>Spermatophyta</taxon>
        <taxon>Magnoliopsida</taxon>
        <taxon>Liliopsida</taxon>
        <taxon>Asparagales</taxon>
        <taxon>Orchidaceae</taxon>
        <taxon>Epidendroideae</taxon>
        <taxon>Malaxideae</taxon>
        <taxon>Dendrobiinae</taxon>
        <taxon>Dendrobium</taxon>
    </lineage>
</organism>
<sequence length="76" mass="8904">MGQKPYVNIHYETIIDGIVSSTLRPLVLESCDYEWRSLMEKCWLTEPSKRPCFIEIAKKNVNVFSFGIVMWNFLMG</sequence>
<feature type="domain" description="Serine-threonine/tyrosine-protein kinase catalytic" evidence="1">
    <location>
        <begin position="2"/>
        <end position="58"/>
    </location>
</feature>
<dbReference type="GO" id="GO:0004672">
    <property type="term" value="F:protein kinase activity"/>
    <property type="evidence" value="ECO:0007669"/>
    <property type="project" value="InterPro"/>
</dbReference>
<dbReference type="Proteomes" id="UP000775213">
    <property type="component" value="Unassembled WGS sequence"/>
</dbReference>
<protein>
    <recommendedName>
        <fullName evidence="1">Serine-threonine/tyrosine-protein kinase catalytic domain-containing protein</fullName>
    </recommendedName>
</protein>
<keyword evidence="3" id="KW-1185">Reference proteome</keyword>
<proteinExistence type="predicted"/>
<dbReference type="AlphaFoldDB" id="A0AAV7FZC7"/>
<dbReference type="InterPro" id="IPR001245">
    <property type="entry name" value="Ser-Thr/Tyr_kinase_cat_dom"/>
</dbReference>
<reference evidence="2 3" key="1">
    <citation type="journal article" date="2021" name="Hortic Res">
        <title>Chromosome-scale assembly of the Dendrobium chrysotoxum genome enhances the understanding of orchid evolution.</title>
        <authorList>
            <person name="Zhang Y."/>
            <person name="Zhang G.Q."/>
            <person name="Zhang D."/>
            <person name="Liu X.D."/>
            <person name="Xu X.Y."/>
            <person name="Sun W.H."/>
            <person name="Yu X."/>
            <person name="Zhu X."/>
            <person name="Wang Z.W."/>
            <person name="Zhao X."/>
            <person name="Zhong W.Y."/>
            <person name="Chen H."/>
            <person name="Yin W.L."/>
            <person name="Huang T."/>
            <person name="Niu S.C."/>
            <person name="Liu Z.J."/>
        </authorList>
    </citation>
    <scope>NUCLEOTIDE SEQUENCE [LARGE SCALE GENOMIC DNA]</scope>
    <source>
        <strain evidence="2">Lindl</strain>
    </source>
</reference>